<dbReference type="AlphaFoldDB" id="A0A132PUC2"/>
<gene>
    <name evidence="1" type="ORF">AFM11_01085</name>
</gene>
<reference evidence="1 2" key="1">
    <citation type="submission" date="2015-07" db="EMBL/GenBank/DDBJ databases">
        <title>A draft genome sequence of Mycobacterium wolinskyi.</title>
        <authorList>
            <person name="de Man T.J."/>
            <person name="Perry K.A."/>
            <person name="Coulliette A.D."/>
            <person name="Jensen B."/>
            <person name="Toney N.C."/>
            <person name="Limbago B.M."/>
            <person name="Noble-Wang J."/>
        </authorList>
    </citation>
    <scope>NUCLEOTIDE SEQUENCE [LARGE SCALE GENOMIC DNA]</scope>
    <source>
        <strain evidence="1 2">CDC_01</strain>
    </source>
</reference>
<organism evidence="1 2">
    <name type="scientific">Mycolicibacterium wolinskyi</name>
    <dbReference type="NCBI Taxonomy" id="59750"/>
    <lineage>
        <taxon>Bacteria</taxon>
        <taxon>Bacillati</taxon>
        <taxon>Actinomycetota</taxon>
        <taxon>Actinomycetes</taxon>
        <taxon>Mycobacteriales</taxon>
        <taxon>Mycobacteriaceae</taxon>
        <taxon>Mycolicibacterium</taxon>
    </lineage>
</organism>
<dbReference type="InterPro" id="IPR022536">
    <property type="entry name" value="EspC"/>
</dbReference>
<proteinExistence type="predicted"/>
<protein>
    <recommendedName>
        <fullName evidence="3">ESX-1 secretion-associated protein</fullName>
    </recommendedName>
</protein>
<comment type="caution">
    <text evidence="1">The sequence shown here is derived from an EMBL/GenBank/DDBJ whole genome shotgun (WGS) entry which is preliminary data.</text>
</comment>
<dbReference type="STRING" id="59750.AWC31_34120"/>
<dbReference type="PATRIC" id="fig|59750.3.peg.223"/>
<evidence type="ECO:0000313" key="2">
    <source>
        <dbReference type="Proteomes" id="UP000070612"/>
    </source>
</evidence>
<keyword evidence="2" id="KW-1185">Reference proteome</keyword>
<sequence length="101" mass="10323">MGVVDAARIDVEALMDAARQYEAAADIVDATVRTRLSRAAFDGSAAGQAHVAQGDAVRAALDDLAEPLGEWARAAGEIGAVLRASADRYVAADGRAASRVG</sequence>
<dbReference type="RefSeq" id="WP_067842579.1">
    <property type="nucleotide sequence ID" value="NZ_JBJZOV010000002.1"/>
</dbReference>
<dbReference type="EMBL" id="LGTW01000001">
    <property type="protein sequence ID" value="KWX25913.1"/>
    <property type="molecule type" value="Genomic_DNA"/>
</dbReference>
<name>A0A132PUC2_9MYCO</name>
<dbReference type="Pfam" id="PF10824">
    <property type="entry name" value="T7SS_ESX_EspC"/>
    <property type="match status" value="1"/>
</dbReference>
<dbReference type="Proteomes" id="UP000070612">
    <property type="component" value="Unassembled WGS sequence"/>
</dbReference>
<evidence type="ECO:0008006" key="3">
    <source>
        <dbReference type="Google" id="ProtNLM"/>
    </source>
</evidence>
<evidence type="ECO:0000313" key="1">
    <source>
        <dbReference type="EMBL" id="KWX25913.1"/>
    </source>
</evidence>
<accession>A0A132PUC2</accession>
<dbReference type="GO" id="GO:0009306">
    <property type="term" value="P:protein secretion"/>
    <property type="evidence" value="ECO:0007669"/>
    <property type="project" value="InterPro"/>
</dbReference>